<keyword evidence="3" id="KW-0677">Repeat</keyword>
<evidence type="ECO:0000313" key="9">
    <source>
        <dbReference type="Proteomes" id="UP000434582"/>
    </source>
</evidence>
<dbReference type="InterPro" id="IPR018333">
    <property type="entry name" value="Squalene_cyclase"/>
</dbReference>
<evidence type="ECO:0000256" key="1">
    <source>
        <dbReference type="ARBA" id="ARBA00004999"/>
    </source>
</evidence>
<dbReference type="InterPro" id="IPR032697">
    <property type="entry name" value="SQ_cyclase_N"/>
</dbReference>
<dbReference type="PANTHER" id="PTHR11764">
    <property type="entry name" value="TERPENE CYCLASE/MUTASE FAMILY MEMBER"/>
    <property type="match status" value="1"/>
</dbReference>
<dbReference type="Pfam" id="PF13249">
    <property type="entry name" value="SQHop_cyclase_N"/>
    <property type="match status" value="1"/>
</dbReference>
<sequence>MQWSPARDGRPTPAQDNAPGADPTLNPTLGGTEGHGPREDGASDPGVPDPGVIDRVIDEVSGWLRKRQNDDGHWVFELEADATIPSEYILLNHFLDEIDDAREQKIAVYLRRIQGAHGGWPLFHDGDFDMSASVKAYYALKLVGDHPDAPHMVRAREAILKRGGAARANVFTRYTLAMFGQVPWRACPVARVEAMLLPRWFPFHLDKVSYWSRTVMVPLFVLYSRRARAVNPRGVEVSELFVTPPEKERKYHSNPTGHWMGSLLLKVDAIARLFEPLFPVSGERKATEKALKFVEERLNGVDGLGGIYPAIANCLMVYHTLGYPKDHPHVRTARKAVDGLIVDKGDHAYVQPCLSPVWDTGLASLAMQETIAQGRGGLSDAAPAAQDSAIAGACAWLRDRQILDTVGDYAAWKPGLRPGGWAFQYNNAHYPDVDDTAVIGMLLDRARDPKNKEAIDRAAEWIAGLQSRNGGWGAFDADNEYYVLNHIPFADHGALLDPPTVDVTARCVGFLAQIGDPKYTPVIDRALAFLKSEQEPDGSWFGRWGTNYIYGTWSALAAFNAVGEDPQAPHIQAAVAWLKRRQQADGGWGEGCESYWADKRDFVKASTPTQTSWAVLGLMAAGEVDSDAVRKGIAYLSHAPREEGRWTEELYNAVGFPRIFYLKYHGYPAFFPLWALSRYRNLTRGNSRRVSWGI</sequence>
<accession>A0A7X1ZJ30</accession>
<dbReference type="AlphaFoldDB" id="A0A7X1ZJ30"/>
<dbReference type="InterPro" id="IPR006400">
    <property type="entry name" value="Hopene-cyclase"/>
</dbReference>
<dbReference type="SFLD" id="SFLDG01016">
    <property type="entry name" value="Prenyltransferase_Like_2"/>
    <property type="match status" value="1"/>
</dbReference>
<name>A0A7X1ZJ30_9PROT</name>
<comment type="pathway">
    <text evidence="1">Secondary metabolite biosynthesis; hopanoid biosynthesis.</text>
</comment>
<dbReference type="NCBIfam" id="TIGR01507">
    <property type="entry name" value="hopene_cyclase"/>
    <property type="match status" value="1"/>
</dbReference>
<dbReference type="Pfam" id="PF13243">
    <property type="entry name" value="SQHop_cyclase_C"/>
    <property type="match status" value="1"/>
</dbReference>
<dbReference type="InterPro" id="IPR008930">
    <property type="entry name" value="Terpenoid_cyclase/PrenylTrfase"/>
</dbReference>
<comment type="caution">
    <text evidence="8">The sequence shown here is derived from an EMBL/GenBank/DDBJ whole genome shotgun (WGS) entry which is preliminary data.</text>
</comment>
<dbReference type="GO" id="GO:0016104">
    <property type="term" value="P:triterpenoid biosynthetic process"/>
    <property type="evidence" value="ECO:0007669"/>
    <property type="project" value="InterPro"/>
</dbReference>
<evidence type="ECO:0000256" key="2">
    <source>
        <dbReference type="ARBA" id="ARBA00009755"/>
    </source>
</evidence>
<dbReference type="OrthoDB" id="9758578at2"/>
<organism evidence="8 9">
    <name type="scientific">Roseospira navarrensis</name>
    <dbReference type="NCBI Taxonomy" id="140058"/>
    <lineage>
        <taxon>Bacteria</taxon>
        <taxon>Pseudomonadati</taxon>
        <taxon>Pseudomonadota</taxon>
        <taxon>Alphaproteobacteria</taxon>
        <taxon>Rhodospirillales</taxon>
        <taxon>Rhodospirillaceae</taxon>
        <taxon>Roseospira</taxon>
    </lineage>
</organism>
<dbReference type="NCBIfam" id="TIGR01787">
    <property type="entry name" value="squalene_cyclas"/>
    <property type="match status" value="1"/>
</dbReference>
<dbReference type="UniPathway" id="UPA00337"/>
<evidence type="ECO:0000256" key="3">
    <source>
        <dbReference type="ARBA" id="ARBA00022737"/>
    </source>
</evidence>
<evidence type="ECO:0000256" key="4">
    <source>
        <dbReference type="ARBA" id="ARBA00023235"/>
    </source>
</evidence>
<dbReference type="EC" id="5.4.99.17" evidence="8"/>
<evidence type="ECO:0000313" key="8">
    <source>
        <dbReference type="EMBL" id="MQX38160.1"/>
    </source>
</evidence>
<dbReference type="CDD" id="cd02892">
    <property type="entry name" value="SQCY_1"/>
    <property type="match status" value="1"/>
</dbReference>
<dbReference type="Proteomes" id="UP000434582">
    <property type="component" value="Unassembled WGS sequence"/>
</dbReference>
<evidence type="ECO:0000259" key="6">
    <source>
        <dbReference type="Pfam" id="PF13243"/>
    </source>
</evidence>
<gene>
    <name evidence="8" type="primary">shc</name>
    <name evidence="8" type="ORF">GHC57_16720</name>
</gene>
<keyword evidence="9" id="KW-1185">Reference proteome</keyword>
<dbReference type="InterPro" id="IPR032696">
    <property type="entry name" value="SQ_cyclase_C"/>
</dbReference>
<feature type="domain" description="Squalene cyclase N-terminal" evidence="7">
    <location>
        <begin position="58"/>
        <end position="344"/>
    </location>
</feature>
<dbReference type="Gene3D" id="1.50.10.20">
    <property type="match status" value="2"/>
</dbReference>
<proteinExistence type="inferred from homology"/>
<dbReference type="GO" id="GO:0005811">
    <property type="term" value="C:lipid droplet"/>
    <property type="evidence" value="ECO:0007669"/>
    <property type="project" value="InterPro"/>
</dbReference>
<reference evidence="8 9" key="1">
    <citation type="submission" date="2019-10" db="EMBL/GenBank/DDBJ databases">
        <title>Draft whole-genome sequence of the purple nonsulfur photosynthetic bacterium Roseospira navarrensis DSM 15114.</title>
        <authorList>
            <person name="Kyndt J.A."/>
            <person name="Meyer T.E."/>
        </authorList>
    </citation>
    <scope>NUCLEOTIDE SEQUENCE [LARGE SCALE GENOMIC DNA]</scope>
    <source>
        <strain evidence="8 9">DSM 15114</strain>
    </source>
</reference>
<feature type="region of interest" description="Disordered" evidence="5">
    <location>
        <begin position="1"/>
        <end position="52"/>
    </location>
</feature>
<comment type="similarity">
    <text evidence="2">Belongs to the terpene cyclase/mutase family.</text>
</comment>
<dbReference type="PANTHER" id="PTHR11764:SF20">
    <property type="entry name" value="LANOSTEROL SYNTHASE"/>
    <property type="match status" value="1"/>
</dbReference>
<evidence type="ECO:0000259" key="7">
    <source>
        <dbReference type="Pfam" id="PF13249"/>
    </source>
</evidence>
<keyword evidence="4 8" id="KW-0413">Isomerase</keyword>
<dbReference type="SUPFAM" id="SSF48239">
    <property type="entry name" value="Terpenoid cyclases/Protein prenyltransferases"/>
    <property type="match status" value="2"/>
</dbReference>
<evidence type="ECO:0000256" key="5">
    <source>
        <dbReference type="SAM" id="MobiDB-lite"/>
    </source>
</evidence>
<feature type="domain" description="Squalene cyclase C-terminal" evidence="6">
    <location>
        <begin position="354"/>
        <end position="681"/>
    </location>
</feature>
<dbReference type="GO" id="GO:0051007">
    <property type="term" value="F:squalene-hopene cyclase activity"/>
    <property type="evidence" value="ECO:0007669"/>
    <property type="project" value="UniProtKB-EC"/>
</dbReference>
<protein>
    <submittedName>
        <fullName evidence="8">Squalene--hopene cyclase</fullName>
        <ecNumber evidence="8">5.4.99.17</ecNumber>
    </submittedName>
</protein>
<dbReference type="EMBL" id="WIVE01000074">
    <property type="protein sequence ID" value="MQX38160.1"/>
    <property type="molecule type" value="Genomic_DNA"/>
</dbReference>